<dbReference type="AlphaFoldDB" id="A0A9N8ENG6"/>
<protein>
    <submittedName>
        <fullName evidence="3">Uncharacterized protein</fullName>
    </submittedName>
</protein>
<proteinExistence type="predicted"/>
<feature type="compositionally biased region" description="Low complexity" evidence="1">
    <location>
        <begin position="249"/>
        <end position="276"/>
    </location>
</feature>
<dbReference type="EMBL" id="CAICTM010001387">
    <property type="protein sequence ID" value="CAB9523209.1"/>
    <property type="molecule type" value="Genomic_DNA"/>
</dbReference>
<organism evidence="3 4">
    <name type="scientific">Seminavis robusta</name>
    <dbReference type="NCBI Taxonomy" id="568900"/>
    <lineage>
        <taxon>Eukaryota</taxon>
        <taxon>Sar</taxon>
        <taxon>Stramenopiles</taxon>
        <taxon>Ochrophyta</taxon>
        <taxon>Bacillariophyta</taxon>
        <taxon>Bacillariophyceae</taxon>
        <taxon>Bacillariophycidae</taxon>
        <taxon>Naviculales</taxon>
        <taxon>Naviculaceae</taxon>
        <taxon>Seminavis</taxon>
    </lineage>
</organism>
<evidence type="ECO:0000256" key="2">
    <source>
        <dbReference type="SAM" id="Phobius"/>
    </source>
</evidence>
<name>A0A9N8ENG6_9STRA</name>
<keyword evidence="2" id="KW-0472">Membrane</keyword>
<evidence type="ECO:0000313" key="4">
    <source>
        <dbReference type="Proteomes" id="UP001153069"/>
    </source>
</evidence>
<evidence type="ECO:0000256" key="1">
    <source>
        <dbReference type="SAM" id="MobiDB-lite"/>
    </source>
</evidence>
<keyword evidence="4" id="KW-1185">Reference proteome</keyword>
<keyword evidence="2" id="KW-0812">Transmembrane</keyword>
<keyword evidence="2" id="KW-1133">Transmembrane helix</keyword>
<reference evidence="3" key="1">
    <citation type="submission" date="2020-06" db="EMBL/GenBank/DDBJ databases">
        <authorList>
            <consortium name="Plant Systems Biology data submission"/>
        </authorList>
    </citation>
    <scope>NUCLEOTIDE SEQUENCE</scope>
    <source>
        <strain evidence="3">D6</strain>
    </source>
</reference>
<feature type="transmembrane region" description="Helical" evidence="2">
    <location>
        <begin position="166"/>
        <end position="184"/>
    </location>
</feature>
<comment type="caution">
    <text evidence="3">The sequence shown here is derived from an EMBL/GenBank/DDBJ whole genome shotgun (WGS) entry which is preliminary data.</text>
</comment>
<gene>
    <name evidence="3" type="ORF">SEMRO_1389_G268590.1</name>
</gene>
<feature type="transmembrane region" description="Helical" evidence="2">
    <location>
        <begin position="135"/>
        <end position="154"/>
    </location>
</feature>
<evidence type="ECO:0000313" key="3">
    <source>
        <dbReference type="EMBL" id="CAB9523209.1"/>
    </source>
</evidence>
<feature type="region of interest" description="Disordered" evidence="1">
    <location>
        <begin position="249"/>
        <end position="290"/>
    </location>
</feature>
<dbReference type="Proteomes" id="UP001153069">
    <property type="component" value="Unassembled WGS sequence"/>
</dbReference>
<feature type="transmembrane region" description="Helical" evidence="2">
    <location>
        <begin position="30"/>
        <end position="49"/>
    </location>
</feature>
<sequence length="290" mass="31542">MNGEQPPTEAAGDTLTDQERKAIAVGQCNYMFLALLSVAALVCGNNAAWTCNFAERRVTYKDQFDLASTCSAANFTYDLNTALCNTILTEHGVGFYHWYGTVPVNTKVCISYTLLFPWGWITPEFDAAFTAAQTFSIMANVFGALAWFTMIFATCCPMSQDRIKGLSCYFSFACICQCFTFLLYSSNICSVDWFSQYVPQFQMRDAIESVTCSLGLGAKYSIAASVLYLVCSGLAPAAIAPPPIGYRPGQAPSYYQQQQPVPQQEAQAPPGETPAADPENQQSAAPGGQD</sequence>
<accession>A0A9N8ENG6</accession>
<dbReference type="OrthoDB" id="42925at2759"/>